<name>A0A430FRK7_9BIFI</name>
<dbReference type="AlphaFoldDB" id="A0A430FRK7"/>
<protein>
    <submittedName>
        <fullName evidence="1">Uncharacterized protein</fullName>
    </submittedName>
</protein>
<sequence length="105" mass="11693">MHETLRANHNVAYYAGIIQTADWIISPLVDMRYTPVRRVTAISKIFSLRFVYLLMTVLRRGIGNFLAKTLHHHRSGVCVTPPCGTIPYSHAPNGTNLSERGDAGS</sequence>
<organism evidence="1 2">
    <name type="scientific">Bifidobacterium dolichotidis</name>
    <dbReference type="NCBI Taxonomy" id="2306976"/>
    <lineage>
        <taxon>Bacteria</taxon>
        <taxon>Bacillati</taxon>
        <taxon>Actinomycetota</taxon>
        <taxon>Actinomycetes</taxon>
        <taxon>Bifidobacteriales</taxon>
        <taxon>Bifidobacteriaceae</taxon>
        <taxon>Bifidobacterium</taxon>
    </lineage>
</organism>
<gene>
    <name evidence="1" type="ORF">D2E26_0046</name>
</gene>
<proteinExistence type="predicted"/>
<keyword evidence="2" id="KW-1185">Reference proteome</keyword>
<evidence type="ECO:0000313" key="2">
    <source>
        <dbReference type="Proteomes" id="UP000287609"/>
    </source>
</evidence>
<dbReference type="Proteomes" id="UP000287609">
    <property type="component" value="Unassembled WGS sequence"/>
</dbReference>
<comment type="caution">
    <text evidence="1">The sequence shown here is derived from an EMBL/GenBank/DDBJ whole genome shotgun (WGS) entry which is preliminary data.</text>
</comment>
<accession>A0A430FRK7</accession>
<dbReference type="EMBL" id="QXGM01000001">
    <property type="protein sequence ID" value="RSX55483.1"/>
    <property type="molecule type" value="Genomic_DNA"/>
</dbReference>
<reference evidence="1 2" key="1">
    <citation type="submission" date="2018-09" db="EMBL/GenBank/DDBJ databases">
        <title>Characterization of the phylogenetic diversity of five novel species belonging to the genus Bifidobacterium.</title>
        <authorList>
            <person name="Lugli G.A."/>
            <person name="Duranti S."/>
            <person name="Milani C."/>
        </authorList>
    </citation>
    <scope>NUCLEOTIDE SEQUENCE [LARGE SCALE GENOMIC DNA]</scope>
    <source>
        <strain evidence="1 2">2036B</strain>
    </source>
</reference>
<evidence type="ECO:0000313" key="1">
    <source>
        <dbReference type="EMBL" id="RSX55483.1"/>
    </source>
</evidence>